<name>A0A3N7IYR8_9BURK</name>
<sequence>MMNPAMNPAINATLNQQLMSGAAMGQQGMMAESQGNAMMAAQLYEQAIGWIQQSMGTAQQWGVFIPHGVHAALAHAHACAGRAKTALGQAPFAWPHWQQALFELNQAIAQCPQFAPYHAAAGTVLMSMGNLHDAWRAFMNAQQLQPGEAMSQQMLAMMQNMLPPAMAVPAMPGWGAPQPPMNMPGGNGWGGGAAGGGSAGADQHPDWMKTVSNACSMLDQVFKTVGGFQDMMGRFE</sequence>
<organism evidence="1 2">
    <name type="scientific">Piscinibacter terrae</name>
    <dbReference type="NCBI Taxonomy" id="2496871"/>
    <lineage>
        <taxon>Bacteria</taxon>
        <taxon>Pseudomonadati</taxon>
        <taxon>Pseudomonadota</taxon>
        <taxon>Betaproteobacteria</taxon>
        <taxon>Burkholderiales</taxon>
        <taxon>Sphaerotilaceae</taxon>
        <taxon>Piscinibacter</taxon>
    </lineage>
</organism>
<gene>
    <name evidence="1" type="ORF">DZC73_17365</name>
</gene>
<dbReference type="EMBL" id="QUSW01000004">
    <property type="protein sequence ID" value="RQP23882.1"/>
    <property type="molecule type" value="Genomic_DNA"/>
</dbReference>
<protein>
    <submittedName>
        <fullName evidence="1">Uncharacterized protein</fullName>
    </submittedName>
</protein>
<proteinExistence type="predicted"/>
<dbReference type="InterPro" id="IPR011990">
    <property type="entry name" value="TPR-like_helical_dom_sf"/>
</dbReference>
<reference evidence="1 2" key="1">
    <citation type="submission" date="2018-08" db="EMBL/GenBank/DDBJ databases">
        <authorList>
            <person name="Khan S.A."/>
            <person name="Jeon C.O."/>
            <person name="Chun B.H."/>
            <person name="Jeong S.E."/>
        </authorList>
    </citation>
    <scope>NUCLEOTIDE SEQUENCE [LARGE SCALE GENOMIC DNA]</scope>
    <source>
        <strain evidence="1 2">S-16</strain>
    </source>
</reference>
<dbReference type="Proteomes" id="UP000267464">
    <property type="component" value="Unassembled WGS sequence"/>
</dbReference>
<comment type="caution">
    <text evidence="1">The sequence shown here is derived from an EMBL/GenBank/DDBJ whole genome shotgun (WGS) entry which is preliminary data.</text>
</comment>
<keyword evidence="2" id="KW-1185">Reference proteome</keyword>
<evidence type="ECO:0000313" key="2">
    <source>
        <dbReference type="Proteomes" id="UP000267464"/>
    </source>
</evidence>
<reference evidence="1 2" key="2">
    <citation type="submission" date="2018-12" db="EMBL/GenBank/DDBJ databases">
        <title>Rhizobacter gummiphilus sp. nov., a rubber-degrading bacterium isolated from the soil of a botanical garden in Japan.</title>
        <authorList>
            <person name="Shunsuke S.S."/>
        </authorList>
    </citation>
    <scope>NUCLEOTIDE SEQUENCE [LARGE SCALE GENOMIC DNA]</scope>
    <source>
        <strain evidence="1 2">S-16</strain>
    </source>
</reference>
<dbReference type="SUPFAM" id="SSF48452">
    <property type="entry name" value="TPR-like"/>
    <property type="match status" value="1"/>
</dbReference>
<accession>A0A3N7IYR8</accession>
<evidence type="ECO:0000313" key="1">
    <source>
        <dbReference type="EMBL" id="RQP23882.1"/>
    </source>
</evidence>
<dbReference type="AlphaFoldDB" id="A0A3N7IYR8"/>
<dbReference type="RefSeq" id="WP_124541614.1">
    <property type="nucleotide sequence ID" value="NZ_QUSW01000004.1"/>
</dbReference>
<dbReference type="Gene3D" id="1.25.40.10">
    <property type="entry name" value="Tetratricopeptide repeat domain"/>
    <property type="match status" value="1"/>
</dbReference>